<organism evidence="3 4">
    <name type="scientific">Massilia solisilvae</name>
    <dbReference type="NCBI Taxonomy" id="1811225"/>
    <lineage>
        <taxon>Bacteria</taxon>
        <taxon>Pseudomonadati</taxon>
        <taxon>Pseudomonadota</taxon>
        <taxon>Betaproteobacteria</taxon>
        <taxon>Burkholderiales</taxon>
        <taxon>Oxalobacteraceae</taxon>
        <taxon>Telluria group</taxon>
        <taxon>Massilia</taxon>
    </lineage>
</organism>
<sequence length="132" mass="14354">MSWSRYLLLFACLFGGGSACAQDLVSCPQKQNQSLERAEVFDGPIERRGILMPDLATSEWQLELEQANAKAAKEHLHLVCHYRGVAEPVVLEIPYQATLCAERGTEADTSAGCRAANPASDNKAKDGHGHQS</sequence>
<dbReference type="Proteomes" id="UP001205861">
    <property type="component" value="Unassembled WGS sequence"/>
</dbReference>
<dbReference type="EMBL" id="JANUGV010000010">
    <property type="protein sequence ID" value="MCS0610908.1"/>
    <property type="molecule type" value="Genomic_DNA"/>
</dbReference>
<keyword evidence="2" id="KW-0732">Signal</keyword>
<feature type="signal peptide" evidence="2">
    <location>
        <begin position="1"/>
        <end position="21"/>
    </location>
</feature>
<dbReference type="RefSeq" id="WP_258858441.1">
    <property type="nucleotide sequence ID" value="NZ_JANUGV010000010.1"/>
</dbReference>
<keyword evidence="4" id="KW-1185">Reference proteome</keyword>
<evidence type="ECO:0000256" key="1">
    <source>
        <dbReference type="SAM" id="MobiDB-lite"/>
    </source>
</evidence>
<accession>A0ABT2BSR7</accession>
<name>A0ABT2BSR7_9BURK</name>
<evidence type="ECO:0000313" key="4">
    <source>
        <dbReference type="Proteomes" id="UP001205861"/>
    </source>
</evidence>
<comment type="caution">
    <text evidence="3">The sequence shown here is derived from an EMBL/GenBank/DDBJ whole genome shotgun (WGS) entry which is preliminary data.</text>
</comment>
<evidence type="ECO:0000256" key="2">
    <source>
        <dbReference type="SAM" id="SignalP"/>
    </source>
</evidence>
<evidence type="ECO:0000313" key="3">
    <source>
        <dbReference type="EMBL" id="MCS0610908.1"/>
    </source>
</evidence>
<proteinExistence type="predicted"/>
<reference evidence="3 4" key="1">
    <citation type="submission" date="2022-08" db="EMBL/GenBank/DDBJ databases">
        <title>Reclassification of Massilia species as members of the genera Telluria, Duganella, Pseudoduganella, Mokoshia gen. nov. and Zemynaea gen. nov. using orthogonal and non-orthogonal genome-based approaches.</title>
        <authorList>
            <person name="Bowman J.P."/>
        </authorList>
    </citation>
    <scope>NUCLEOTIDE SEQUENCE [LARGE SCALE GENOMIC DNA]</scope>
    <source>
        <strain evidence="3 4">JCM 31607</strain>
    </source>
</reference>
<dbReference type="PROSITE" id="PS51257">
    <property type="entry name" value="PROKAR_LIPOPROTEIN"/>
    <property type="match status" value="1"/>
</dbReference>
<protein>
    <recommendedName>
        <fullName evidence="5">DUF3757 domain-containing protein</fullName>
    </recommendedName>
</protein>
<feature type="region of interest" description="Disordered" evidence="1">
    <location>
        <begin position="108"/>
        <end position="132"/>
    </location>
</feature>
<evidence type="ECO:0008006" key="5">
    <source>
        <dbReference type="Google" id="ProtNLM"/>
    </source>
</evidence>
<dbReference type="NCBIfam" id="NF042415">
    <property type="entry name" value="STY0301_fam"/>
    <property type="match status" value="1"/>
</dbReference>
<gene>
    <name evidence="3" type="ORF">NX773_22355</name>
</gene>
<feature type="compositionally biased region" description="Basic and acidic residues" evidence="1">
    <location>
        <begin position="122"/>
        <end position="132"/>
    </location>
</feature>
<feature type="chain" id="PRO_5046625341" description="DUF3757 domain-containing protein" evidence="2">
    <location>
        <begin position="22"/>
        <end position="132"/>
    </location>
</feature>
<dbReference type="InterPro" id="IPR049973">
    <property type="entry name" value="STY0301-like"/>
</dbReference>